<name>Q1Z8R1_9GAMM</name>
<keyword evidence="2 7" id="KW-0808">Transferase</keyword>
<dbReference type="GO" id="GO:0003887">
    <property type="term" value="F:DNA-directed DNA polymerase activity"/>
    <property type="evidence" value="ECO:0007669"/>
    <property type="project" value="UniProtKB-KW"/>
</dbReference>
<dbReference type="Gene3D" id="1.10.132.60">
    <property type="entry name" value="DNA polymerase family B, C-terminal domain"/>
    <property type="match status" value="1"/>
</dbReference>
<proteinExistence type="inferred from homology"/>
<feature type="domain" description="DNA-directed DNA polymerase family B multifunctional" evidence="8">
    <location>
        <begin position="391"/>
        <end position="775"/>
    </location>
</feature>
<gene>
    <name evidence="11" type="ORF">P3TCK_21225</name>
</gene>
<feature type="domain" description="DNA-directed DNA polymerase family B exonuclease" evidence="9">
    <location>
        <begin position="113"/>
        <end position="309"/>
    </location>
</feature>
<dbReference type="PROSITE" id="PS00116">
    <property type="entry name" value="DNA_POLYMERASE_B"/>
    <property type="match status" value="1"/>
</dbReference>
<dbReference type="GO" id="GO:0045004">
    <property type="term" value="P:DNA replication proofreading"/>
    <property type="evidence" value="ECO:0007669"/>
    <property type="project" value="TreeGrafter"/>
</dbReference>
<dbReference type="PANTHER" id="PTHR10322">
    <property type="entry name" value="DNA POLYMERASE CATALYTIC SUBUNIT"/>
    <property type="match status" value="1"/>
</dbReference>
<dbReference type="Proteomes" id="UP000003789">
    <property type="component" value="Unassembled WGS sequence"/>
</dbReference>
<dbReference type="HOGENOM" id="CLU_018487_0_0_6"/>
<feature type="domain" description="DNA polymerase II insertion" evidence="10">
    <location>
        <begin position="52"/>
        <end position="112"/>
    </location>
</feature>
<dbReference type="InterPro" id="IPR006133">
    <property type="entry name" value="DNA-dir_DNA_pol_B_exonuc"/>
</dbReference>
<dbReference type="InterPro" id="IPR042087">
    <property type="entry name" value="DNA_pol_B_thumb"/>
</dbReference>
<dbReference type="Gene3D" id="3.30.420.10">
    <property type="entry name" value="Ribonuclease H-like superfamily/Ribonuclease H"/>
    <property type="match status" value="1"/>
</dbReference>
<evidence type="ECO:0000256" key="6">
    <source>
        <dbReference type="ARBA" id="ARBA00049244"/>
    </source>
</evidence>
<evidence type="ECO:0000256" key="4">
    <source>
        <dbReference type="ARBA" id="ARBA00022932"/>
    </source>
</evidence>
<dbReference type="Gene3D" id="3.90.1600.10">
    <property type="entry name" value="Palm domain of DNA polymerase"/>
    <property type="match status" value="2"/>
</dbReference>
<dbReference type="InterPro" id="IPR043502">
    <property type="entry name" value="DNA/RNA_pol_sf"/>
</dbReference>
<dbReference type="NCBIfam" id="NF004421">
    <property type="entry name" value="PRK05762.1-2"/>
    <property type="match status" value="1"/>
</dbReference>
<dbReference type="Pfam" id="PF22587">
    <property type="entry name" value="DNApolII_insertion"/>
    <property type="match status" value="1"/>
</dbReference>
<dbReference type="SUPFAM" id="SSF53098">
    <property type="entry name" value="Ribonuclease H-like"/>
    <property type="match status" value="1"/>
</dbReference>
<reference evidence="11 12" key="1">
    <citation type="submission" date="2006-03" db="EMBL/GenBank/DDBJ databases">
        <authorList>
            <person name="Bartlett D.H."/>
            <person name="Valle G."/>
            <person name="Lauro F.M."/>
            <person name="Vezzi A."/>
            <person name="Simonato F."/>
            <person name="Eloe E."/>
            <person name="Vitulo N."/>
            <person name="Stratton T.K."/>
            <person name="D'angelo M."/>
            <person name="Ferriera S."/>
            <person name="Johnson J."/>
            <person name="Kravitz S."/>
            <person name="Beeson K."/>
            <person name="Sutton G."/>
            <person name="Rogers Y."/>
            <person name="Friedman R."/>
            <person name="Frazier M."/>
            <person name="Venter J.C."/>
        </authorList>
    </citation>
    <scope>NUCLEOTIDE SEQUENCE [LARGE SCALE GENOMIC DNA]</scope>
    <source>
        <strain evidence="11 12">3TCK</strain>
    </source>
</reference>
<dbReference type="FunFam" id="1.10.132.60:FF:000008">
    <property type="entry name" value="DNA polymerase"/>
    <property type="match status" value="1"/>
</dbReference>
<keyword evidence="7" id="KW-0235">DNA replication</keyword>
<dbReference type="InterPro" id="IPR055208">
    <property type="entry name" value="PolB_insertion"/>
</dbReference>
<dbReference type="GO" id="GO:0009432">
    <property type="term" value="P:SOS response"/>
    <property type="evidence" value="ECO:0007669"/>
    <property type="project" value="TreeGrafter"/>
</dbReference>
<evidence type="ECO:0000256" key="3">
    <source>
        <dbReference type="ARBA" id="ARBA00022695"/>
    </source>
</evidence>
<dbReference type="CDD" id="cd05537">
    <property type="entry name" value="POLBc_Pol_II"/>
    <property type="match status" value="1"/>
</dbReference>
<organism evidence="11 12">
    <name type="scientific">Photobacterium profundum 3TCK</name>
    <dbReference type="NCBI Taxonomy" id="314280"/>
    <lineage>
        <taxon>Bacteria</taxon>
        <taxon>Pseudomonadati</taxon>
        <taxon>Pseudomonadota</taxon>
        <taxon>Gammaproteobacteria</taxon>
        <taxon>Vibrionales</taxon>
        <taxon>Vibrionaceae</taxon>
        <taxon>Photobacterium</taxon>
    </lineage>
</organism>
<dbReference type="Pfam" id="PF00136">
    <property type="entry name" value="DNA_pol_B"/>
    <property type="match status" value="1"/>
</dbReference>
<keyword evidence="3 7" id="KW-0548">Nucleotidyltransferase</keyword>
<dbReference type="SMART" id="SM00486">
    <property type="entry name" value="POLBc"/>
    <property type="match status" value="1"/>
</dbReference>
<dbReference type="InterPro" id="IPR017964">
    <property type="entry name" value="DNA-dir_DNA_pol_B_CS"/>
</dbReference>
<evidence type="ECO:0000256" key="2">
    <source>
        <dbReference type="ARBA" id="ARBA00022679"/>
    </source>
</evidence>
<evidence type="ECO:0000256" key="5">
    <source>
        <dbReference type="ARBA" id="ARBA00023125"/>
    </source>
</evidence>
<evidence type="ECO:0000259" key="8">
    <source>
        <dbReference type="Pfam" id="PF00136"/>
    </source>
</evidence>
<dbReference type="InterPro" id="IPR012337">
    <property type="entry name" value="RNaseH-like_sf"/>
</dbReference>
<protein>
    <recommendedName>
        <fullName evidence="7">DNA polymerase</fullName>
        <ecNumber evidence="7">2.7.7.7</ecNumber>
    </recommendedName>
</protein>
<dbReference type="InterPro" id="IPR023211">
    <property type="entry name" value="DNA_pol_palm_dom_sf"/>
</dbReference>
<dbReference type="GO" id="GO:0008296">
    <property type="term" value="F:3'-5'-DNA exonuclease activity"/>
    <property type="evidence" value="ECO:0007669"/>
    <property type="project" value="TreeGrafter"/>
</dbReference>
<evidence type="ECO:0000259" key="10">
    <source>
        <dbReference type="Pfam" id="PF22587"/>
    </source>
</evidence>
<evidence type="ECO:0000256" key="7">
    <source>
        <dbReference type="RuleBase" id="RU000442"/>
    </source>
</evidence>
<accession>Q1Z8R1</accession>
<dbReference type="GO" id="GO:0000166">
    <property type="term" value="F:nucleotide binding"/>
    <property type="evidence" value="ECO:0007669"/>
    <property type="project" value="InterPro"/>
</dbReference>
<dbReference type="GO" id="GO:0003677">
    <property type="term" value="F:DNA binding"/>
    <property type="evidence" value="ECO:0007669"/>
    <property type="project" value="UniProtKB-KW"/>
</dbReference>
<dbReference type="EC" id="2.7.7.7" evidence="7"/>
<dbReference type="InterPro" id="IPR006134">
    <property type="entry name" value="DNA-dir_DNA_pol_B_multi_dom"/>
</dbReference>
<sequence length="800" mass="91169">MLAASEVFLQVQSTGFILTRQSRDAQGQTEVVLWVKTDQGPARLLVHGDKPVCFVSSEAQKQADNALRTANLQVDWKALPLKTFQHQSLFACYTQTIRDSLQVSKVLNNDGIEVFEGDIRLADRFLMERFIRGGITFTGGAKDKLGYTEYSQVKAKATDYVPKLSIVSLDIECSEKGVLYSVGLHSDMDSRVIMIGEPKEGEEGELWIQWVESEKALLLALESWFIQYDPDIIIGWNVIDFDFRLLLKRAEWNAISLRIGRGKQTPHWRQSSQNPNQGFISIPGRVVLDGIDTLKTATYSFRSWSLDSVSQELLGEGKHIHNVHDRMAEINHMFKNDKLSLAKYNLQDCKLVTRIFEYTHLLEFAIERSRLTGVELDRVGGSVAAFTNLYLPQLHRAGYVAPNLAGENWIASPGGYVMDSNPGLYDSVLVLDFKSLYPSIIRSFRIDPMGLVEGLLQDEGKEPNQAISGFRGGQFHREKHFLPAMIEELWSARDQAKRNGEKAFSQAIKIIMNSFYGVLGSSGCRFFDHRLASSITMRGHEVLSVTKDLIEDNGYNVIYGDTDSVFVSLGKSHTQEEADIVGNQLVKSINAEWVRRLKDDFNLECYLELEYETHYHKFLMPTIRGSETGSKKRYAGLIIQDGKEKLIFKGLETVRTDWTPLAQEFQKTLYEMVFHDQDPDEYIRDYTNKTLAGVFDDRLVYRKRLRRNLDEYQKNIPPQVRAARMADEMNAKLGRPMQYQNKGVIEYVFTISGSEPKEYRQSSIDYNHYLEKQLKPVADGILPFIGKCFDDITAPQMGLF</sequence>
<comment type="similarity">
    <text evidence="1 7">Belongs to the DNA polymerase type-B family.</text>
</comment>
<evidence type="ECO:0000313" key="11">
    <source>
        <dbReference type="EMBL" id="EAS45047.1"/>
    </source>
</evidence>
<dbReference type="AlphaFoldDB" id="Q1Z8R1"/>
<dbReference type="InterPro" id="IPR036397">
    <property type="entry name" value="RNaseH_sf"/>
</dbReference>
<dbReference type="InterPro" id="IPR050240">
    <property type="entry name" value="DNA_pol_type-B"/>
</dbReference>
<dbReference type="PANTHER" id="PTHR10322:SF23">
    <property type="entry name" value="DNA POLYMERASE DELTA CATALYTIC SUBUNIT"/>
    <property type="match status" value="1"/>
</dbReference>
<evidence type="ECO:0000256" key="1">
    <source>
        <dbReference type="ARBA" id="ARBA00005755"/>
    </source>
</evidence>
<dbReference type="InterPro" id="IPR006172">
    <property type="entry name" value="DNA-dir_DNA_pol_B"/>
</dbReference>
<dbReference type="Pfam" id="PF21474">
    <property type="entry name" value="DNApolII_N"/>
    <property type="match status" value="1"/>
</dbReference>
<dbReference type="FunFam" id="3.90.1600.10:FF:000030">
    <property type="entry name" value="DNA polymerase II"/>
    <property type="match status" value="1"/>
</dbReference>
<dbReference type="CDD" id="cd05784">
    <property type="entry name" value="DNA_polB_II_exo"/>
    <property type="match status" value="1"/>
</dbReference>
<dbReference type="SUPFAM" id="SSF56672">
    <property type="entry name" value="DNA/RNA polymerases"/>
    <property type="match status" value="1"/>
</dbReference>
<keyword evidence="4 7" id="KW-0239">DNA-directed DNA polymerase</keyword>
<comment type="caution">
    <text evidence="11">The sequence shown here is derived from an EMBL/GenBank/DDBJ whole genome shotgun (WGS) entry which is preliminary data.</text>
</comment>
<evidence type="ECO:0000259" key="9">
    <source>
        <dbReference type="Pfam" id="PF03104"/>
    </source>
</evidence>
<comment type="catalytic activity">
    <reaction evidence="6 7">
        <text>DNA(n) + a 2'-deoxyribonucleoside 5'-triphosphate = DNA(n+1) + diphosphate</text>
        <dbReference type="Rhea" id="RHEA:22508"/>
        <dbReference type="Rhea" id="RHEA-COMP:17339"/>
        <dbReference type="Rhea" id="RHEA-COMP:17340"/>
        <dbReference type="ChEBI" id="CHEBI:33019"/>
        <dbReference type="ChEBI" id="CHEBI:61560"/>
        <dbReference type="ChEBI" id="CHEBI:173112"/>
        <dbReference type="EC" id="2.7.7.7"/>
    </reaction>
</comment>
<keyword evidence="5 7" id="KW-0238">DNA-binding</keyword>
<dbReference type="EMBL" id="AAPH01000002">
    <property type="protein sequence ID" value="EAS45047.1"/>
    <property type="molecule type" value="Genomic_DNA"/>
</dbReference>
<evidence type="ECO:0000313" key="12">
    <source>
        <dbReference type="Proteomes" id="UP000003789"/>
    </source>
</evidence>
<dbReference type="Pfam" id="PF03104">
    <property type="entry name" value="DNA_pol_B_exo1"/>
    <property type="match status" value="1"/>
</dbReference>
<dbReference type="PRINTS" id="PR00106">
    <property type="entry name" value="DNAPOLB"/>
</dbReference>
<dbReference type="Gene3D" id="3.30.70.2250">
    <property type="match status" value="1"/>
</dbReference>
<dbReference type="Gene3D" id="2.40.50.590">
    <property type="match status" value="1"/>
</dbReference>